<dbReference type="InterPro" id="IPR005079">
    <property type="entry name" value="Peptidase_C45_hydrolase"/>
</dbReference>
<dbReference type="Pfam" id="PF03417">
    <property type="entry name" value="AAT"/>
    <property type="match status" value="1"/>
</dbReference>
<evidence type="ECO:0000313" key="3">
    <source>
        <dbReference type="Proteomes" id="UP000799779"/>
    </source>
</evidence>
<dbReference type="PANTHER" id="PTHR34180:SF1">
    <property type="entry name" value="BETA-ALANYL-DOPAMINE_CARCININE HYDROLASE"/>
    <property type="match status" value="1"/>
</dbReference>
<dbReference type="EMBL" id="ML977638">
    <property type="protein sequence ID" value="KAF1995489.1"/>
    <property type="molecule type" value="Genomic_DNA"/>
</dbReference>
<reference evidence="2" key="1">
    <citation type="journal article" date="2020" name="Stud. Mycol.">
        <title>101 Dothideomycetes genomes: a test case for predicting lifestyles and emergence of pathogens.</title>
        <authorList>
            <person name="Haridas S."/>
            <person name="Albert R."/>
            <person name="Binder M."/>
            <person name="Bloem J."/>
            <person name="Labutti K."/>
            <person name="Salamov A."/>
            <person name="Andreopoulos B."/>
            <person name="Baker S."/>
            <person name="Barry K."/>
            <person name="Bills G."/>
            <person name="Bluhm B."/>
            <person name="Cannon C."/>
            <person name="Castanera R."/>
            <person name="Culley D."/>
            <person name="Daum C."/>
            <person name="Ezra D."/>
            <person name="Gonzalez J."/>
            <person name="Henrissat B."/>
            <person name="Kuo A."/>
            <person name="Liang C."/>
            <person name="Lipzen A."/>
            <person name="Lutzoni F."/>
            <person name="Magnuson J."/>
            <person name="Mondo S."/>
            <person name="Nolan M."/>
            <person name="Ohm R."/>
            <person name="Pangilinan J."/>
            <person name="Park H.-J."/>
            <person name="Ramirez L."/>
            <person name="Alfaro M."/>
            <person name="Sun H."/>
            <person name="Tritt A."/>
            <person name="Yoshinaga Y."/>
            <person name="Zwiers L.-H."/>
            <person name="Turgeon B."/>
            <person name="Goodwin S."/>
            <person name="Spatafora J."/>
            <person name="Crous P."/>
            <person name="Grigoriev I."/>
        </authorList>
    </citation>
    <scope>NUCLEOTIDE SEQUENCE</scope>
    <source>
        <strain evidence="2">CBS 123094</strain>
    </source>
</reference>
<dbReference type="Proteomes" id="UP000799779">
    <property type="component" value="Unassembled WGS sequence"/>
</dbReference>
<dbReference type="Gene3D" id="3.60.60.10">
    <property type="entry name" value="Penicillin V Acylase, Chain A"/>
    <property type="match status" value="1"/>
</dbReference>
<gene>
    <name evidence="2" type="ORF">P154DRAFT_474263</name>
</gene>
<dbReference type="OrthoDB" id="189997at2759"/>
<evidence type="ECO:0000259" key="1">
    <source>
        <dbReference type="Pfam" id="PF03417"/>
    </source>
</evidence>
<sequence length="354" mass="39172">MLVIECKGTPYEIGHTHGAAARKQIYGSITFYSALFLKNTKKTWPEVQSFAFEFEQHSREAWPRYHEEMCGIADGAGVDLLDIVALNVRTEINFGLFSDNEKEQDDKNFASDGCTSLAWGTAKSAYLGQNWDWMTAQKPNLIITKIHQEGRPTIAQVTEAGIIGKIGFNSSGVGTLLNAIRVQGMDPAQMPVHFGLRLALESSSAQEAVQRLESYGMASSAHILVADENDAVGLEFTKSTFARCLPDARGRVVHTNHFLLPHKGEIDTIWLKDSLTRVKTMMENSGKLGAEPSWGEMSKLFEDEHNLPTAICRFEDEVSGSATLFSILMDLKAKKGVVRMGRPTEAEETINLEL</sequence>
<dbReference type="InterPro" id="IPR047794">
    <property type="entry name" value="C45_proenzyme-like"/>
</dbReference>
<keyword evidence="3" id="KW-1185">Reference proteome</keyword>
<organism evidence="2 3">
    <name type="scientific">Amniculicola lignicola CBS 123094</name>
    <dbReference type="NCBI Taxonomy" id="1392246"/>
    <lineage>
        <taxon>Eukaryota</taxon>
        <taxon>Fungi</taxon>
        <taxon>Dikarya</taxon>
        <taxon>Ascomycota</taxon>
        <taxon>Pezizomycotina</taxon>
        <taxon>Dothideomycetes</taxon>
        <taxon>Pleosporomycetidae</taxon>
        <taxon>Pleosporales</taxon>
        <taxon>Amniculicolaceae</taxon>
        <taxon>Amniculicola</taxon>
    </lineage>
</organism>
<dbReference type="InterPro" id="IPR047801">
    <property type="entry name" value="Peptidase_C45"/>
</dbReference>
<dbReference type="Gene3D" id="1.10.10.2120">
    <property type="match status" value="1"/>
</dbReference>
<accession>A0A6A5W3J1</accession>
<dbReference type="AlphaFoldDB" id="A0A6A5W3J1"/>
<proteinExistence type="predicted"/>
<dbReference type="NCBIfam" id="NF040521">
    <property type="entry name" value="C45_proenzyme"/>
    <property type="match status" value="1"/>
</dbReference>
<dbReference type="PANTHER" id="PTHR34180">
    <property type="entry name" value="PEPTIDASE C45"/>
    <property type="match status" value="1"/>
</dbReference>
<name>A0A6A5W3J1_9PLEO</name>
<evidence type="ECO:0000313" key="2">
    <source>
        <dbReference type="EMBL" id="KAF1995489.1"/>
    </source>
</evidence>
<protein>
    <submittedName>
        <fullName evidence="2">Peptidase C45 acyl-coenzyme A:6-aminopenicillanic acid acyl-transferas-like protein</fullName>
    </submittedName>
</protein>
<feature type="domain" description="Peptidase C45 hydrolase" evidence="1">
    <location>
        <begin position="123"/>
        <end position="343"/>
    </location>
</feature>